<sequence length="80" mass="8847">FLLLLFFFLFSPLAGLEAAFTLIVRVVARLAVRHGCCHLRCASADPQRQRTSLGNASRLTCTVTLLPLKFPHHLAVTSQI</sequence>
<dbReference type="AlphaFoldDB" id="A0A131Z858"/>
<feature type="signal peptide" evidence="1">
    <location>
        <begin position="1"/>
        <end position="18"/>
    </location>
</feature>
<feature type="chain" id="PRO_5007287044" description="Secreted protein" evidence="1">
    <location>
        <begin position="19"/>
        <end position="80"/>
    </location>
</feature>
<evidence type="ECO:0000256" key="1">
    <source>
        <dbReference type="SAM" id="SignalP"/>
    </source>
</evidence>
<protein>
    <recommendedName>
        <fullName evidence="3">Secreted protein</fullName>
    </recommendedName>
</protein>
<reference evidence="2" key="1">
    <citation type="journal article" date="2016" name="Ticks Tick Borne Dis.">
        <title>De novo assembly and annotation of the salivary gland transcriptome of Rhipicephalus appendiculatus male and female ticks during blood feeding.</title>
        <authorList>
            <person name="de Castro M.H."/>
            <person name="de Klerk D."/>
            <person name="Pienaar R."/>
            <person name="Latif A.A."/>
            <person name="Rees D.J."/>
            <person name="Mans B.J."/>
        </authorList>
    </citation>
    <scope>NUCLEOTIDE SEQUENCE</scope>
    <source>
        <tissue evidence="2">Salivary glands</tissue>
    </source>
</reference>
<evidence type="ECO:0000313" key="2">
    <source>
        <dbReference type="EMBL" id="JAP87138.1"/>
    </source>
</evidence>
<organism evidence="2">
    <name type="scientific">Rhipicephalus appendiculatus</name>
    <name type="common">Brown ear tick</name>
    <dbReference type="NCBI Taxonomy" id="34631"/>
    <lineage>
        <taxon>Eukaryota</taxon>
        <taxon>Metazoa</taxon>
        <taxon>Ecdysozoa</taxon>
        <taxon>Arthropoda</taxon>
        <taxon>Chelicerata</taxon>
        <taxon>Arachnida</taxon>
        <taxon>Acari</taxon>
        <taxon>Parasitiformes</taxon>
        <taxon>Ixodida</taxon>
        <taxon>Ixodoidea</taxon>
        <taxon>Ixodidae</taxon>
        <taxon>Rhipicephalinae</taxon>
        <taxon>Rhipicephalus</taxon>
        <taxon>Rhipicephalus</taxon>
    </lineage>
</organism>
<keyword evidence="1" id="KW-0732">Signal</keyword>
<proteinExistence type="predicted"/>
<accession>A0A131Z858</accession>
<name>A0A131Z858_RHIAP</name>
<dbReference type="EMBL" id="GEDV01001419">
    <property type="protein sequence ID" value="JAP87138.1"/>
    <property type="molecule type" value="Transcribed_RNA"/>
</dbReference>
<feature type="non-terminal residue" evidence="2">
    <location>
        <position position="1"/>
    </location>
</feature>
<evidence type="ECO:0008006" key="3">
    <source>
        <dbReference type="Google" id="ProtNLM"/>
    </source>
</evidence>